<name>A0A9X9LLK3_GULGU</name>
<comment type="caution">
    <text evidence="1">The sequence shown here is derived from an EMBL/GenBank/DDBJ whole genome shotgun (WGS) entry which is preliminary data.</text>
</comment>
<organism evidence="1 2">
    <name type="scientific">Gulo gulo</name>
    <name type="common">Wolverine</name>
    <name type="synonym">Gluton</name>
    <dbReference type="NCBI Taxonomy" id="48420"/>
    <lineage>
        <taxon>Eukaryota</taxon>
        <taxon>Metazoa</taxon>
        <taxon>Chordata</taxon>
        <taxon>Craniata</taxon>
        <taxon>Vertebrata</taxon>
        <taxon>Euteleostomi</taxon>
        <taxon>Mammalia</taxon>
        <taxon>Eutheria</taxon>
        <taxon>Laurasiatheria</taxon>
        <taxon>Carnivora</taxon>
        <taxon>Caniformia</taxon>
        <taxon>Musteloidea</taxon>
        <taxon>Mustelidae</taxon>
        <taxon>Guloninae</taxon>
        <taxon>Gulo</taxon>
    </lineage>
</organism>
<reference evidence="1 2" key="1">
    <citation type="submission" date="2018-10" db="EMBL/GenBank/DDBJ databases">
        <authorList>
            <person name="Ekblom R."/>
            <person name="Jareborg N."/>
        </authorList>
    </citation>
    <scope>NUCLEOTIDE SEQUENCE [LARGE SCALE GENOMIC DNA]</scope>
    <source>
        <tissue evidence="1">Muscle</tissue>
    </source>
</reference>
<protein>
    <submittedName>
        <fullName evidence="1">Uncharacterized protein</fullName>
    </submittedName>
</protein>
<dbReference type="Proteomes" id="UP000269945">
    <property type="component" value="Unassembled WGS sequence"/>
</dbReference>
<feature type="non-terminal residue" evidence="1">
    <location>
        <position position="1"/>
    </location>
</feature>
<keyword evidence="2" id="KW-1185">Reference proteome</keyword>
<gene>
    <name evidence="1" type="ORF">BN2614_LOCUS3</name>
</gene>
<proteinExistence type="predicted"/>
<dbReference type="EMBL" id="CYRY02007233">
    <property type="protein sequence ID" value="VCW76353.1"/>
    <property type="molecule type" value="Genomic_DNA"/>
</dbReference>
<evidence type="ECO:0000313" key="1">
    <source>
        <dbReference type="EMBL" id="VCW76353.1"/>
    </source>
</evidence>
<evidence type="ECO:0000313" key="2">
    <source>
        <dbReference type="Proteomes" id="UP000269945"/>
    </source>
</evidence>
<dbReference type="AlphaFoldDB" id="A0A9X9LLK3"/>
<sequence length="80" mass="9373">IQHRCIPSIDLAKIVQENHVSFEASCFHWWVIFAVTSHIARTNISDTYVLDTEIYIVPSKCLTQNFMGHFNRFYFSCDTD</sequence>
<accession>A0A9X9LLK3</accession>